<name>A0ABP5LEG3_9MICC</name>
<organism evidence="2 3">
    <name type="scientific">Arthrobacter humicola</name>
    <dbReference type="NCBI Taxonomy" id="409291"/>
    <lineage>
        <taxon>Bacteria</taxon>
        <taxon>Bacillati</taxon>
        <taxon>Actinomycetota</taxon>
        <taxon>Actinomycetes</taxon>
        <taxon>Micrococcales</taxon>
        <taxon>Micrococcaceae</taxon>
        <taxon>Arthrobacter</taxon>
    </lineage>
</organism>
<reference evidence="3" key="1">
    <citation type="journal article" date="2019" name="Int. J. Syst. Evol. Microbiol.">
        <title>The Global Catalogue of Microorganisms (GCM) 10K type strain sequencing project: providing services to taxonomists for standard genome sequencing and annotation.</title>
        <authorList>
            <consortium name="The Broad Institute Genomics Platform"/>
            <consortium name="The Broad Institute Genome Sequencing Center for Infectious Disease"/>
            <person name="Wu L."/>
            <person name="Ma J."/>
        </authorList>
    </citation>
    <scope>NUCLEOTIDE SEQUENCE [LARGE SCALE GENOMIC DNA]</scope>
    <source>
        <strain evidence="3">JCM 15921</strain>
    </source>
</reference>
<proteinExistence type="predicted"/>
<accession>A0ABP5LEG3</accession>
<dbReference type="Proteomes" id="UP001500102">
    <property type="component" value="Unassembled WGS sequence"/>
</dbReference>
<dbReference type="EMBL" id="BAAAQB010000041">
    <property type="protein sequence ID" value="GAA2144587.1"/>
    <property type="molecule type" value="Genomic_DNA"/>
</dbReference>
<evidence type="ECO:0000256" key="1">
    <source>
        <dbReference type="SAM" id="MobiDB-lite"/>
    </source>
</evidence>
<sequence length="60" mass="6022">MAALNASTTRASPGVPGSTTSRASASASTSTAPSSRRRAATSDFPDAIPPVNPIFNTTQD</sequence>
<protein>
    <submittedName>
        <fullName evidence="2">Uncharacterized protein</fullName>
    </submittedName>
</protein>
<keyword evidence="3" id="KW-1185">Reference proteome</keyword>
<feature type="region of interest" description="Disordered" evidence="1">
    <location>
        <begin position="1"/>
        <end position="60"/>
    </location>
</feature>
<evidence type="ECO:0000313" key="2">
    <source>
        <dbReference type="EMBL" id="GAA2144587.1"/>
    </source>
</evidence>
<gene>
    <name evidence="2" type="ORF">GCM10009825_36250</name>
</gene>
<evidence type="ECO:0000313" key="3">
    <source>
        <dbReference type="Proteomes" id="UP001500102"/>
    </source>
</evidence>
<feature type="compositionally biased region" description="Polar residues" evidence="1">
    <location>
        <begin position="1"/>
        <end position="11"/>
    </location>
</feature>
<feature type="compositionally biased region" description="Low complexity" evidence="1">
    <location>
        <begin position="18"/>
        <end position="34"/>
    </location>
</feature>
<comment type="caution">
    <text evidence="2">The sequence shown here is derived from an EMBL/GenBank/DDBJ whole genome shotgun (WGS) entry which is preliminary data.</text>
</comment>